<evidence type="ECO:0000313" key="4">
    <source>
        <dbReference type="Proteomes" id="UP000050794"/>
    </source>
</evidence>
<dbReference type="InterPro" id="IPR036305">
    <property type="entry name" value="RGS_sf"/>
</dbReference>
<feature type="domain" description="RGS" evidence="2">
    <location>
        <begin position="31"/>
        <end position="107"/>
    </location>
</feature>
<evidence type="ECO:0000313" key="5">
    <source>
        <dbReference type="WBParaSite" id="TCNE_0000350801-mRNA-1"/>
    </source>
</evidence>
<dbReference type="PROSITE" id="PS50132">
    <property type="entry name" value="RGS"/>
    <property type="match status" value="1"/>
</dbReference>
<evidence type="ECO:0000313" key="3">
    <source>
        <dbReference type="EMBL" id="VDM29225.1"/>
    </source>
</evidence>
<dbReference type="Proteomes" id="UP000050794">
    <property type="component" value="Unassembled WGS sequence"/>
</dbReference>
<evidence type="ECO:0000256" key="1">
    <source>
        <dbReference type="SAM" id="MobiDB-lite"/>
    </source>
</evidence>
<proteinExistence type="predicted"/>
<dbReference type="Pfam" id="PF00615">
    <property type="entry name" value="RGS"/>
    <property type="match status" value="1"/>
</dbReference>
<reference evidence="3 4" key="2">
    <citation type="submission" date="2018-11" db="EMBL/GenBank/DDBJ databases">
        <authorList>
            <consortium name="Pathogen Informatics"/>
        </authorList>
    </citation>
    <scope>NUCLEOTIDE SEQUENCE [LARGE SCALE GENOMIC DNA]</scope>
</reference>
<dbReference type="AlphaFoldDB" id="A0A183U4T8"/>
<dbReference type="Gene3D" id="1.10.167.10">
    <property type="entry name" value="Regulator of G-protein Signalling 4, domain 2"/>
    <property type="match status" value="1"/>
</dbReference>
<gene>
    <name evidence="3" type="ORF">TCNE_LOCUS3508</name>
</gene>
<dbReference type="SUPFAM" id="SSF48097">
    <property type="entry name" value="Regulator of G-protein signaling, RGS"/>
    <property type="match status" value="1"/>
</dbReference>
<dbReference type="InterPro" id="IPR044926">
    <property type="entry name" value="RGS_subdomain_2"/>
</dbReference>
<feature type="compositionally biased region" description="Polar residues" evidence="1">
    <location>
        <begin position="1"/>
        <end position="21"/>
    </location>
</feature>
<reference evidence="5" key="1">
    <citation type="submission" date="2016-06" db="UniProtKB">
        <authorList>
            <consortium name="WormBaseParasite"/>
        </authorList>
    </citation>
    <scope>IDENTIFICATION</scope>
</reference>
<protein>
    <submittedName>
        <fullName evidence="5">RGS domain-containing protein</fullName>
    </submittedName>
</protein>
<dbReference type="InterPro" id="IPR016137">
    <property type="entry name" value="RGS"/>
</dbReference>
<feature type="region of interest" description="Disordered" evidence="1">
    <location>
        <begin position="1"/>
        <end position="22"/>
    </location>
</feature>
<dbReference type="WBParaSite" id="TCNE_0000350801-mRNA-1">
    <property type="protein sequence ID" value="TCNE_0000350801-mRNA-1"/>
    <property type="gene ID" value="TCNE_0000350801"/>
</dbReference>
<organism evidence="4 5">
    <name type="scientific">Toxocara canis</name>
    <name type="common">Canine roundworm</name>
    <dbReference type="NCBI Taxonomy" id="6265"/>
    <lineage>
        <taxon>Eukaryota</taxon>
        <taxon>Metazoa</taxon>
        <taxon>Ecdysozoa</taxon>
        <taxon>Nematoda</taxon>
        <taxon>Chromadorea</taxon>
        <taxon>Rhabditida</taxon>
        <taxon>Spirurina</taxon>
        <taxon>Ascaridomorpha</taxon>
        <taxon>Ascaridoidea</taxon>
        <taxon>Toxocaridae</taxon>
        <taxon>Toxocara</taxon>
    </lineage>
</organism>
<evidence type="ECO:0000259" key="2">
    <source>
        <dbReference type="PROSITE" id="PS50132"/>
    </source>
</evidence>
<name>A0A183U4T8_TOXCA</name>
<sequence>MELLTSTPLASDSQALPSSSTTDDEAVVQLPIHVVLTNSVGVAYFTDFLASIGSQNLIDCYLAIEGFKVSVEHQLRSLAIGETLERDVYETIKEAANFLYHQFLSQEVSTFYLSMFLLHLS</sequence>
<accession>A0A183U4T8</accession>
<dbReference type="EMBL" id="UYWY01004555">
    <property type="protein sequence ID" value="VDM29225.1"/>
    <property type="molecule type" value="Genomic_DNA"/>
</dbReference>
<keyword evidence="4" id="KW-1185">Reference proteome</keyword>